<feature type="region of interest" description="Disordered" evidence="1">
    <location>
        <begin position="493"/>
        <end position="521"/>
    </location>
</feature>
<dbReference type="SUPFAM" id="SSF50156">
    <property type="entry name" value="PDZ domain-like"/>
    <property type="match status" value="1"/>
</dbReference>
<reference evidence="2" key="1">
    <citation type="submission" date="2020-06" db="EMBL/GenBank/DDBJ databases">
        <authorList>
            <consortium name="Plant Systems Biology data submission"/>
        </authorList>
    </citation>
    <scope>NUCLEOTIDE SEQUENCE</scope>
    <source>
        <strain evidence="2">D6</strain>
    </source>
</reference>
<evidence type="ECO:0000256" key="1">
    <source>
        <dbReference type="SAM" id="MobiDB-lite"/>
    </source>
</evidence>
<comment type="caution">
    <text evidence="2">The sequence shown here is derived from an EMBL/GenBank/DDBJ whole genome shotgun (WGS) entry which is preliminary data.</text>
</comment>
<feature type="compositionally biased region" description="Low complexity" evidence="1">
    <location>
        <begin position="35"/>
        <end position="47"/>
    </location>
</feature>
<feature type="region of interest" description="Disordered" evidence="1">
    <location>
        <begin position="724"/>
        <end position="744"/>
    </location>
</feature>
<gene>
    <name evidence="2" type="ORF">SEMRO_1029_G233240.1</name>
</gene>
<feature type="region of interest" description="Disordered" evidence="1">
    <location>
        <begin position="1"/>
        <end position="120"/>
    </location>
</feature>
<feature type="compositionally biased region" description="Low complexity" evidence="1">
    <location>
        <begin position="67"/>
        <end position="81"/>
    </location>
</feature>
<feature type="compositionally biased region" description="Basic residues" evidence="1">
    <location>
        <begin position="82"/>
        <end position="95"/>
    </location>
</feature>
<feature type="compositionally biased region" description="Polar residues" evidence="1">
    <location>
        <begin position="406"/>
        <end position="417"/>
    </location>
</feature>
<sequence length="1190" mass="132369">MAGSKGVNPQEATIPEEQEDDSSSQETPSNKENSGSEQKTASSSSTSLARNTKKKKNKPRQQVNNMASTITASSTSSSSPSKAKKKQKRRKKRNRVAFFASVKEEESTNDAVTKPPSIPLPLTHYQTTLIRRAIRKQDSGKASPKAQSTTVKEEEDVNDDGGEVYGDVSLGMKLTFVGGRVIVQHLNPLTDGRASPAQLAGVVQRGDILLAIDNMSLVNLPFNLLMERLQPLSNPDSSGVYKRVIHLRMAAEGLEKLEKFEAAEARKSFATEESAAELFSLFPMVDHMSNISLVDNPQMRTTRNRPPQIQEEKKQETTSPSPTSNLSSPTKSLLSPTNQSDVPAESEPPEASGQQEVAAANQVEKSMDDIISDQVAQWRSLERKAFTSQYFAWNDNFSELLRPRRSQTAGQNNNNSVPVDVTEQSRSKSEMLELGRRAIVGADNLYRRMEELDRGKDLRSFRCWNSSISLRSRASTRRRYVLDAVSLPVTLNNMKNSSRQQTGGGGSYVSSDANSEASDMDDVDGDELLLRLAAHDEIWRRQVLESLEAAREKLENGESDSSDEEEDQEKEDQVARSGSMDDAITQGLGAFLFGETMAKIITKKKKSKALPPAEISAVLFDLSTNLASTMPDEVAIGDGTASGLLKSSLVPFLGRTRPEAGSSVILATRFVLDEALEIWLKTFRPLPWESRRVLWPYAKRSPTAGETLSRSMLSDMDSLSDASPKTAFTVGSTNGTRSGDLRQQIEDQELDVETRAETCFLVTYYFTQRLLPKVASSRNDDSIVDTSELIEFIETYGAYVKLHTCLAYSAALEFPDVIEKLLELAGHDLRHKEITKLFTRRNALILYEPTMLSAVVQCLPRIREEPSADRRQVLVDICVSAYPDLCPWQVKQALLEESPVPAGTNKASEADMKDLYYYYLSNLLHPHDGHDGARKDAALVEEWCLLSLDDSGSRNKADIKSRRKNFFSVASRNSSDHLGYRRDLVMLIKLSMKSQEHELALDLAGEIVERPALSRDSSVLLLVLEFMRDITQRALEKGGQDMLLTLKRATRLLRQMSLAAEPLEEQVISVPDELRMMLEYKEGACKASKSEVLDLVVFLSDESVPGDFLEAFAEWSRTHDLCSDTLQILQRVLRRGTRSALNTELSGSLLRLRRARRKMETPTDTYGTSTLMPEPTTWSLMGKGLVAIDK</sequence>
<dbReference type="OrthoDB" id="120383at2759"/>
<evidence type="ECO:0000313" key="2">
    <source>
        <dbReference type="EMBL" id="CAB9519593.1"/>
    </source>
</evidence>
<feature type="region of interest" description="Disordered" evidence="1">
    <location>
        <begin position="552"/>
        <end position="579"/>
    </location>
</feature>
<keyword evidence="3" id="KW-1185">Reference proteome</keyword>
<evidence type="ECO:0000313" key="3">
    <source>
        <dbReference type="Proteomes" id="UP001153069"/>
    </source>
</evidence>
<dbReference type="InterPro" id="IPR036034">
    <property type="entry name" value="PDZ_sf"/>
</dbReference>
<protein>
    <recommendedName>
        <fullName evidence="4">PDZ domain-containing protein</fullName>
    </recommendedName>
</protein>
<feature type="region of interest" description="Disordered" evidence="1">
    <location>
        <begin position="134"/>
        <end position="162"/>
    </location>
</feature>
<feature type="region of interest" description="Disordered" evidence="1">
    <location>
        <begin position="293"/>
        <end position="359"/>
    </location>
</feature>
<feature type="compositionally biased region" description="Polar residues" evidence="1">
    <location>
        <begin position="508"/>
        <end position="517"/>
    </location>
</feature>
<dbReference type="EMBL" id="CAICTM010001027">
    <property type="protein sequence ID" value="CAB9519593.1"/>
    <property type="molecule type" value="Genomic_DNA"/>
</dbReference>
<feature type="compositionally biased region" description="Acidic residues" evidence="1">
    <location>
        <begin position="153"/>
        <end position="162"/>
    </location>
</feature>
<dbReference type="AlphaFoldDB" id="A0A9N8HLG9"/>
<feature type="compositionally biased region" description="Polar residues" evidence="1">
    <location>
        <begin position="293"/>
        <end position="307"/>
    </location>
</feature>
<organism evidence="2 3">
    <name type="scientific">Seminavis robusta</name>
    <dbReference type="NCBI Taxonomy" id="568900"/>
    <lineage>
        <taxon>Eukaryota</taxon>
        <taxon>Sar</taxon>
        <taxon>Stramenopiles</taxon>
        <taxon>Ochrophyta</taxon>
        <taxon>Bacillariophyta</taxon>
        <taxon>Bacillariophyceae</taxon>
        <taxon>Bacillariophycidae</taxon>
        <taxon>Naviculales</taxon>
        <taxon>Naviculaceae</taxon>
        <taxon>Seminavis</taxon>
    </lineage>
</organism>
<feature type="compositionally biased region" description="Acidic residues" evidence="1">
    <location>
        <begin position="14"/>
        <end position="23"/>
    </location>
</feature>
<proteinExistence type="predicted"/>
<feature type="compositionally biased region" description="Low complexity" evidence="1">
    <location>
        <begin position="317"/>
        <end position="337"/>
    </location>
</feature>
<name>A0A9N8HLG9_9STRA</name>
<evidence type="ECO:0008006" key="4">
    <source>
        <dbReference type="Google" id="ProtNLM"/>
    </source>
</evidence>
<feature type="region of interest" description="Disordered" evidence="1">
    <location>
        <begin position="406"/>
        <end position="428"/>
    </location>
</feature>
<feature type="compositionally biased region" description="Acidic residues" evidence="1">
    <location>
        <begin position="557"/>
        <end position="570"/>
    </location>
</feature>
<dbReference type="Proteomes" id="UP001153069">
    <property type="component" value="Unassembled WGS sequence"/>
</dbReference>
<accession>A0A9N8HLG9</accession>